<feature type="signal peptide" evidence="1">
    <location>
        <begin position="1"/>
        <end position="20"/>
    </location>
</feature>
<reference evidence="2 3" key="1">
    <citation type="submission" date="2016-01" db="EMBL/GenBank/DDBJ databases">
        <authorList>
            <person name="Oliw E.H."/>
        </authorList>
    </citation>
    <scope>NUCLEOTIDE SEQUENCE [LARGE SCALE GENOMIC DNA]</scope>
    <source>
        <strain evidence="2 3">DY10</strain>
    </source>
</reference>
<dbReference type="AlphaFoldDB" id="A0A1P9X3F0"/>
<evidence type="ECO:0000313" key="3">
    <source>
        <dbReference type="Proteomes" id="UP000187941"/>
    </source>
</evidence>
<name>A0A1P9X3F0_9BACT</name>
<dbReference type="EMBL" id="CP014263">
    <property type="protein sequence ID" value="AQG82128.1"/>
    <property type="molecule type" value="Genomic_DNA"/>
</dbReference>
<dbReference type="OrthoDB" id="7854574at2"/>
<dbReference type="KEGG" id="smon:AWR27_24220"/>
<keyword evidence="3" id="KW-1185">Reference proteome</keyword>
<evidence type="ECO:0000256" key="1">
    <source>
        <dbReference type="SAM" id="SignalP"/>
    </source>
</evidence>
<sequence length="198" mass="22014">MKTSITRLLLLAVVVTAVVAFSPASDTKKALETLSGTYADTKAVDWGRGTFGTRVFTFDKGRWSLLFTLALDPQMKQPVFVFRTVGSYKVLEKSATVPDAYNALFIEDKKWVTLKTADKQLAQGFGLDQCGFDIDKEKDISLTGCSLWKPVAECNEDHDLLALDKDGKLYFGLRPDDNNMCTADKRPARLNVPVVHTR</sequence>
<evidence type="ECO:0000313" key="2">
    <source>
        <dbReference type="EMBL" id="AQG82128.1"/>
    </source>
</evidence>
<feature type="chain" id="PRO_5012975822" evidence="1">
    <location>
        <begin position="21"/>
        <end position="198"/>
    </location>
</feature>
<gene>
    <name evidence="2" type="ORF">AWR27_24220</name>
</gene>
<dbReference type="RefSeq" id="WP_077133605.1">
    <property type="nucleotide sequence ID" value="NZ_CP014263.1"/>
</dbReference>
<accession>A0A1P9X3F0</accession>
<protein>
    <submittedName>
        <fullName evidence="2">Uncharacterized protein</fullName>
    </submittedName>
</protein>
<dbReference type="STRING" id="1178516.AWR27_24220"/>
<proteinExistence type="predicted"/>
<organism evidence="2 3">
    <name type="scientific">Spirosoma montaniterrae</name>
    <dbReference type="NCBI Taxonomy" id="1178516"/>
    <lineage>
        <taxon>Bacteria</taxon>
        <taxon>Pseudomonadati</taxon>
        <taxon>Bacteroidota</taxon>
        <taxon>Cytophagia</taxon>
        <taxon>Cytophagales</taxon>
        <taxon>Cytophagaceae</taxon>
        <taxon>Spirosoma</taxon>
    </lineage>
</organism>
<dbReference type="Proteomes" id="UP000187941">
    <property type="component" value="Chromosome"/>
</dbReference>
<keyword evidence="1" id="KW-0732">Signal</keyword>